<evidence type="ECO:0000313" key="4">
    <source>
        <dbReference type="Proteomes" id="UP000515679"/>
    </source>
</evidence>
<dbReference type="PANTHER" id="PTHR13774">
    <property type="entry name" value="PHENAZINE BIOSYNTHESIS PROTEIN"/>
    <property type="match status" value="1"/>
</dbReference>
<keyword evidence="4" id="KW-1185">Reference proteome</keyword>
<dbReference type="EMBL" id="CP041969">
    <property type="protein sequence ID" value="QMV44701.1"/>
    <property type="molecule type" value="Genomic_DNA"/>
</dbReference>
<name>A0A7G5C667_9BACL</name>
<dbReference type="Gene3D" id="3.10.310.10">
    <property type="entry name" value="Diaminopimelate Epimerase, Chain A, domain 1"/>
    <property type="match status" value="1"/>
</dbReference>
<dbReference type="PANTHER" id="PTHR13774:SF17">
    <property type="entry name" value="PHENAZINE BIOSYNTHESIS-LIKE DOMAIN-CONTAINING PROTEIN"/>
    <property type="match status" value="1"/>
</dbReference>
<reference evidence="3 4" key="1">
    <citation type="submission" date="2019-07" db="EMBL/GenBank/DDBJ databases">
        <authorList>
            <person name="Kim J.K."/>
            <person name="Cheong H.-M."/>
            <person name="Choi Y."/>
            <person name="Hwang K.J."/>
            <person name="Lee S."/>
            <person name="Choi C."/>
        </authorList>
    </citation>
    <scope>NUCLEOTIDE SEQUENCE [LARGE SCALE GENOMIC DNA]</scope>
    <source>
        <strain evidence="3 4">KS 22</strain>
    </source>
</reference>
<comment type="similarity">
    <text evidence="1">Belongs to the PhzF family.</text>
</comment>
<dbReference type="GO" id="GO:0005737">
    <property type="term" value="C:cytoplasm"/>
    <property type="evidence" value="ECO:0007669"/>
    <property type="project" value="TreeGrafter"/>
</dbReference>
<proteinExistence type="inferred from homology"/>
<evidence type="ECO:0000256" key="2">
    <source>
        <dbReference type="ARBA" id="ARBA00023235"/>
    </source>
</evidence>
<evidence type="ECO:0000256" key="1">
    <source>
        <dbReference type="ARBA" id="ARBA00008270"/>
    </source>
</evidence>
<dbReference type="Proteomes" id="UP000515679">
    <property type="component" value="Chromosome"/>
</dbReference>
<evidence type="ECO:0000313" key="3">
    <source>
        <dbReference type="EMBL" id="QMV44701.1"/>
    </source>
</evidence>
<dbReference type="AlphaFoldDB" id="A0A7G5C667"/>
<protein>
    <submittedName>
        <fullName evidence="3">PhzF family phenazine biosynthesis protein</fullName>
    </submittedName>
</protein>
<dbReference type="GO" id="GO:0016853">
    <property type="term" value="F:isomerase activity"/>
    <property type="evidence" value="ECO:0007669"/>
    <property type="project" value="UniProtKB-KW"/>
</dbReference>
<keyword evidence="2" id="KW-0413">Isomerase</keyword>
<dbReference type="SUPFAM" id="SSF54506">
    <property type="entry name" value="Diaminopimelate epimerase-like"/>
    <property type="match status" value="1"/>
</dbReference>
<gene>
    <name evidence="3" type="ORF">FPL14_28670</name>
</gene>
<sequence>MGVNEDPVTGSAHCCLGPYWQAKLNKSDLVAQQLSARQGTLRLKIAEERINMAGQAVTTLKGTLNV</sequence>
<dbReference type="Pfam" id="PF02567">
    <property type="entry name" value="PhzC-PhzF"/>
    <property type="match status" value="1"/>
</dbReference>
<dbReference type="InterPro" id="IPR003719">
    <property type="entry name" value="Phenazine_PhzF-like"/>
</dbReference>
<dbReference type="KEGG" id="cchl:FPL14_28670"/>
<organism evidence="3 4">
    <name type="scientific">Cohnella cholangitidis</name>
    <dbReference type="NCBI Taxonomy" id="2598458"/>
    <lineage>
        <taxon>Bacteria</taxon>
        <taxon>Bacillati</taxon>
        <taxon>Bacillota</taxon>
        <taxon>Bacilli</taxon>
        <taxon>Bacillales</taxon>
        <taxon>Paenibacillaceae</taxon>
        <taxon>Cohnella</taxon>
    </lineage>
</organism>
<accession>A0A7G5C667</accession>